<keyword evidence="1" id="KW-0732">Signal</keyword>
<protein>
    <recommendedName>
        <fullName evidence="4">Hypersensitive response-inducing protein</fullName>
    </recommendedName>
</protein>
<name>A0A395IKZ8_9HELO</name>
<dbReference type="Proteomes" id="UP000249056">
    <property type="component" value="Unassembled WGS sequence"/>
</dbReference>
<evidence type="ECO:0000313" key="3">
    <source>
        <dbReference type="Proteomes" id="UP000249056"/>
    </source>
</evidence>
<dbReference type="AlphaFoldDB" id="A0A395IKZ8"/>
<comment type="caution">
    <text evidence="2">The sequence shown here is derived from an EMBL/GenBank/DDBJ whole genome shotgun (WGS) entry which is preliminary data.</text>
</comment>
<feature type="signal peptide" evidence="1">
    <location>
        <begin position="1"/>
        <end position="18"/>
    </location>
</feature>
<organism evidence="2 3">
    <name type="scientific">Monilinia fructigena</name>
    <dbReference type="NCBI Taxonomy" id="38457"/>
    <lineage>
        <taxon>Eukaryota</taxon>
        <taxon>Fungi</taxon>
        <taxon>Dikarya</taxon>
        <taxon>Ascomycota</taxon>
        <taxon>Pezizomycotina</taxon>
        <taxon>Leotiomycetes</taxon>
        <taxon>Helotiales</taxon>
        <taxon>Sclerotiniaceae</taxon>
        <taxon>Monilinia</taxon>
    </lineage>
</organism>
<proteinExistence type="predicted"/>
<sequence length="149" mass="15699">MQFSTAVLSAITVAIASAATIGQRDNTVFKVSDFSAGCIPHSTQCLYSFTVIQPGTMETTGVNCSALAPAGPNGKLPDLAKWQGKCGISSRTFWLTHKHKGVEFTVSQPVTPSSNQTGSYLLPKSEFTTSQTTIGPVESYSGPSSFNLS</sequence>
<feature type="chain" id="PRO_5017416345" description="Hypersensitive response-inducing protein" evidence="1">
    <location>
        <begin position="19"/>
        <end position="149"/>
    </location>
</feature>
<accession>A0A395IKZ8</accession>
<evidence type="ECO:0008006" key="4">
    <source>
        <dbReference type="Google" id="ProtNLM"/>
    </source>
</evidence>
<dbReference type="OrthoDB" id="3679184at2759"/>
<keyword evidence="3" id="KW-1185">Reference proteome</keyword>
<dbReference type="EMBL" id="QKRW01000035">
    <property type="protein sequence ID" value="RAL61042.1"/>
    <property type="molecule type" value="Genomic_DNA"/>
</dbReference>
<evidence type="ECO:0000256" key="1">
    <source>
        <dbReference type="SAM" id="SignalP"/>
    </source>
</evidence>
<gene>
    <name evidence="2" type="ORF">DID88_010138</name>
</gene>
<reference evidence="2 3" key="1">
    <citation type="submission" date="2018-06" db="EMBL/GenBank/DDBJ databases">
        <title>Genome Sequence of the Brown Rot Fungal Pathogen Monilinia fructigena.</title>
        <authorList>
            <person name="Landi L."/>
            <person name="De Miccolis Angelini R.M."/>
            <person name="Pollastro S."/>
            <person name="Abate D."/>
            <person name="Faretra F."/>
            <person name="Romanazzi G."/>
        </authorList>
    </citation>
    <scope>NUCLEOTIDE SEQUENCE [LARGE SCALE GENOMIC DNA]</scope>
    <source>
        <strain evidence="2 3">Mfrg269</strain>
    </source>
</reference>
<evidence type="ECO:0000313" key="2">
    <source>
        <dbReference type="EMBL" id="RAL61042.1"/>
    </source>
</evidence>